<dbReference type="Proteomes" id="UP000468707">
    <property type="component" value="Unassembled WGS sequence"/>
</dbReference>
<keyword evidence="1" id="KW-0812">Transmembrane</keyword>
<dbReference type="AlphaFoldDB" id="A0A6I5L5E7"/>
<evidence type="ECO:0000313" key="2">
    <source>
        <dbReference type="EMBL" id="NDV44931.1"/>
    </source>
</evidence>
<feature type="transmembrane region" description="Helical" evidence="1">
    <location>
        <begin position="139"/>
        <end position="162"/>
    </location>
</feature>
<evidence type="ECO:0000256" key="1">
    <source>
        <dbReference type="SAM" id="Phobius"/>
    </source>
</evidence>
<proteinExistence type="predicted"/>
<feature type="transmembrane region" description="Helical" evidence="1">
    <location>
        <begin position="168"/>
        <end position="189"/>
    </location>
</feature>
<feature type="transmembrane region" description="Helical" evidence="1">
    <location>
        <begin position="218"/>
        <end position="245"/>
    </location>
</feature>
<feature type="transmembrane region" description="Helical" evidence="1">
    <location>
        <begin position="81"/>
        <end position="104"/>
    </location>
</feature>
<sequence length="313" mass="35749">MKDKYIELRINRDFGDILSVYFDFLRQNLKKFTNVFLSYNGIFLIGLLITSYFLVSGFVGMITEGYNQYGVSADLGNTESYVTYIITGIIFLIVIFIVVVGFNFSLSSSYLVKYEEYRGMDFDKREVWQHTKKNLGNTLVFVLLLIPIYLVFFIVAFIMALIPLLGMIAQYIVQFGMTAWIGVSFFSMFSQNKGVIEGFGEGWNLVINNFWRSVGVNFILGLLNGLLFFIILMVPGIIIGIYTFHVVENNIEVGTSMVATVVYTLGTWLLLILMVYAQCLSQFVNGVLFYALHEKTYNINTRSKIEQIGQTEQ</sequence>
<dbReference type="RefSeq" id="WP_163636338.1">
    <property type="nucleotide sequence ID" value="NZ_JAAAMI010000010.1"/>
</dbReference>
<accession>A0A6I5L5E7</accession>
<evidence type="ECO:0000313" key="3">
    <source>
        <dbReference type="Proteomes" id="UP000468707"/>
    </source>
</evidence>
<keyword evidence="3" id="KW-1185">Reference proteome</keyword>
<gene>
    <name evidence="2" type="ORF">GTK07_16500</name>
</gene>
<feature type="transmembrane region" description="Helical" evidence="1">
    <location>
        <begin position="265"/>
        <end position="292"/>
    </location>
</feature>
<protein>
    <recommendedName>
        <fullName evidence="4">Glycerophosphoryl diester phosphodiesterase membrane domain-containing protein</fullName>
    </recommendedName>
</protein>
<name>A0A6I5L5E7_9FLAO</name>
<evidence type="ECO:0008006" key="4">
    <source>
        <dbReference type="Google" id="ProtNLM"/>
    </source>
</evidence>
<keyword evidence="1" id="KW-1133">Transmembrane helix</keyword>
<dbReference type="EMBL" id="JAAAMI010000010">
    <property type="protein sequence ID" value="NDV44931.1"/>
    <property type="molecule type" value="Genomic_DNA"/>
</dbReference>
<feature type="transmembrane region" description="Helical" evidence="1">
    <location>
        <begin position="36"/>
        <end position="61"/>
    </location>
</feature>
<comment type="caution">
    <text evidence="2">The sequence shown here is derived from an EMBL/GenBank/DDBJ whole genome shotgun (WGS) entry which is preliminary data.</text>
</comment>
<reference evidence="2 3" key="1">
    <citation type="submission" date="2020-01" db="EMBL/GenBank/DDBJ databases">
        <title>Muricauda sediminis sp.nov. 40Bstr401.</title>
        <authorList>
            <person name="Xue Z."/>
            <person name="Zhu S."/>
            <person name="Ren N."/>
            <person name="Chen T."/>
            <person name="Chen X."/>
            <person name="Chen J."/>
            <person name="Yang J."/>
        </authorList>
    </citation>
    <scope>NUCLEOTIDE SEQUENCE [LARGE SCALE GENOMIC DNA]</scope>
    <source>
        <strain evidence="2 3">40Bstr401</strain>
    </source>
</reference>
<organism evidence="2 3">
    <name type="scientific">Flagellimonas sediminis</name>
    <dbReference type="NCBI Taxonomy" id="2696468"/>
    <lineage>
        <taxon>Bacteria</taxon>
        <taxon>Pseudomonadati</taxon>
        <taxon>Bacteroidota</taxon>
        <taxon>Flavobacteriia</taxon>
        <taxon>Flavobacteriales</taxon>
        <taxon>Flavobacteriaceae</taxon>
        <taxon>Flagellimonas</taxon>
    </lineage>
</organism>
<keyword evidence="1" id="KW-0472">Membrane</keyword>